<accession>A0A937FUR5</accession>
<keyword evidence="3" id="KW-1185">Reference proteome</keyword>
<feature type="coiled-coil region" evidence="1">
    <location>
        <begin position="64"/>
        <end position="91"/>
    </location>
</feature>
<dbReference type="AlphaFoldDB" id="A0A937FUR5"/>
<sequence>MSSNQFKNKFTVEDYQTVIRCMDILTMKMEAITQKLFEANVDFICKLKEPELKEELNGSLSTYGTRFQEVLEALEEEKKLLKREKAYYQFRNNLMIETMPIV</sequence>
<protein>
    <submittedName>
        <fullName evidence="2">Uncharacterized protein</fullName>
    </submittedName>
</protein>
<reference evidence="2" key="1">
    <citation type="submission" date="2021-01" db="EMBL/GenBank/DDBJ databases">
        <title>Fulvivirga kasyanovii gen. nov., sp nov., a novel member of the phylum Bacteroidetes isolated from seawater in a mussel farm.</title>
        <authorList>
            <person name="Zhao L.-H."/>
            <person name="Wang Z.-J."/>
        </authorList>
    </citation>
    <scope>NUCLEOTIDE SEQUENCE</scope>
    <source>
        <strain evidence="2">29W222</strain>
    </source>
</reference>
<proteinExistence type="predicted"/>
<organism evidence="2 3">
    <name type="scientific">Fulvivirga marina</name>
    <dbReference type="NCBI Taxonomy" id="2494733"/>
    <lineage>
        <taxon>Bacteria</taxon>
        <taxon>Pseudomonadati</taxon>
        <taxon>Bacteroidota</taxon>
        <taxon>Cytophagia</taxon>
        <taxon>Cytophagales</taxon>
        <taxon>Fulvivirgaceae</taxon>
        <taxon>Fulvivirga</taxon>
    </lineage>
</organism>
<dbReference type="Proteomes" id="UP000614216">
    <property type="component" value="Unassembled WGS sequence"/>
</dbReference>
<gene>
    <name evidence="2" type="ORF">JMN32_03535</name>
</gene>
<keyword evidence="1" id="KW-0175">Coiled coil</keyword>
<comment type="caution">
    <text evidence="2">The sequence shown here is derived from an EMBL/GenBank/DDBJ whole genome shotgun (WGS) entry which is preliminary data.</text>
</comment>
<dbReference type="RefSeq" id="WP_202854912.1">
    <property type="nucleotide sequence ID" value="NZ_JAEUGD010000007.1"/>
</dbReference>
<evidence type="ECO:0000313" key="2">
    <source>
        <dbReference type="EMBL" id="MBL6445363.1"/>
    </source>
</evidence>
<evidence type="ECO:0000313" key="3">
    <source>
        <dbReference type="Proteomes" id="UP000614216"/>
    </source>
</evidence>
<name>A0A937FUR5_9BACT</name>
<dbReference type="EMBL" id="JAEUGD010000007">
    <property type="protein sequence ID" value="MBL6445363.1"/>
    <property type="molecule type" value="Genomic_DNA"/>
</dbReference>
<evidence type="ECO:0000256" key="1">
    <source>
        <dbReference type="SAM" id="Coils"/>
    </source>
</evidence>